<dbReference type="KEGG" id="acav:VI35_16990"/>
<dbReference type="Proteomes" id="UP001163285">
    <property type="component" value="Chromosome"/>
</dbReference>
<evidence type="ECO:0000313" key="3">
    <source>
        <dbReference type="Proteomes" id="UP001163285"/>
    </source>
</evidence>
<evidence type="ECO:0000313" key="2">
    <source>
        <dbReference type="EMBL" id="WGC85991.1"/>
    </source>
</evidence>
<dbReference type="EMBL" id="CP110176">
    <property type="protein sequence ID" value="WGC85991.1"/>
    <property type="molecule type" value="Genomic_DNA"/>
</dbReference>
<dbReference type="InterPro" id="IPR038396">
    <property type="entry name" value="SpoIIAA-like_sf"/>
</dbReference>
<gene>
    <name evidence="1" type="ORF">JC965_19790</name>
    <name evidence="2" type="ORF">OJY61_22085</name>
</gene>
<sequence length="131" mass="14699">MSFDKKHGEFIFNVQEHLVTCELIGPFNEEGMLAWIAQIKTVVNSLDGKRFCALVDHRQHQGVVLSALPHLQDIYGWLAQKNLVAIASLYSAKVLHHIALSCLSLTHPGHIQAFNDPQEAIAWLDAQYQAQ</sequence>
<dbReference type="InterPro" id="IPR036513">
    <property type="entry name" value="STAS_dom_sf"/>
</dbReference>
<dbReference type="SUPFAM" id="SSF52091">
    <property type="entry name" value="SpoIIaa-like"/>
    <property type="match status" value="1"/>
</dbReference>
<proteinExistence type="predicted"/>
<name>A0A3G9IKL5_AERCA</name>
<dbReference type="RefSeq" id="WP_045523424.1">
    <property type="nucleotide sequence ID" value="NZ_AP019195.1"/>
</dbReference>
<reference evidence="1" key="1">
    <citation type="submission" date="2020-12" db="EMBL/GenBank/DDBJ databases">
        <title>GES Beta-lactamases isolated from hospital effluents in Brazil.</title>
        <authorList>
            <person name="Conte D."/>
            <person name="Mesa D."/>
            <person name="Palmeiro J.K."/>
            <person name="Dalla-Costa L.M."/>
        </authorList>
    </citation>
    <scope>NUCLEOTIDE SEQUENCE [LARGE SCALE GENOMIC DNA]</scope>
    <source>
        <strain evidence="1">Aero21</strain>
    </source>
</reference>
<protein>
    <recommendedName>
        <fullName evidence="4">STAS/SEC14 domain-containing protein</fullName>
    </recommendedName>
</protein>
<accession>A0A3G9IKL5</accession>
<evidence type="ECO:0000313" key="1">
    <source>
        <dbReference type="EMBL" id="QQA60352.1"/>
    </source>
</evidence>
<evidence type="ECO:0008006" key="4">
    <source>
        <dbReference type="Google" id="ProtNLM"/>
    </source>
</evidence>
<dbReference type="AlphaFoldDB" id="A0A3G9IKL5"/>
<dbReference type="EMBL" id="CP065937">
    <property type="protein sequence ID" value="QQA60352.1"/>
    <property type="molecule type" value="Genomic_DNA"/>
</dbReference>
<dbReference type="Gene3D" id="3.40.50.10600">
    <property type="entry name" value="SpoIIaa-like domains"/>
    <property type="match status" value="1"/>
</dbReference>
<organism evidence="2 3">
    <name type="scientific">Aeromonas caviae</name>
    <name type="common">Aeromonas punctata</name>
    <dbReference type="NCBI Taxonomy" id="648"/>
    <lineage>
        <taxon>Bacteria</taxon>
        <taxon>Pseudomonadati</taxon>
        <taxon>Pseudomonadota</taxon>
        <taxon>Gammaproteobacteria</taxon>
        <taxon>Aeromonadales</taxon>
        <taxon>Aeromonadaceae</taxon>
        <taxon>Aeromonas</taxon>
    </lineage>
</organism>
<reference evidence="2" key="2">
    <citation type="submission" date="2023-04" db="EMBL/GenBank/DDBJ databases">
        <title>Whole Genome Sequence of Multi-drug resistant Aeromonas caviae as a gut pathogen in newborn.</title>
        <authorList>
            <person name="Jadhav S.V."/>
            <person name="Saroj S.D."/>
            <person name="Saha U.B."/>
            <person name="Sen S."/>
            <person name="Kher A."/>
        </authorList>
    </citation>
    <scope>NUCLEOTIDE SEQUENCE</scope>
    <source>
        <strain evidence="2">SVJ23</strain>
    </source>
</reference>